<organism evidence="2 3">
    <name type="scientific">Candidatus Ozemobacter sibiricus</name>
    <dbReference type="NCBI Taxonomy" id="2268124"/>
    <lineage>
        <taxon>Bacteria</taxon>
        <taxon>Candidatus Ozemobacteria</taxon>
        <taxon>Candidatus Ozemobacterales</taxon>
        <taxon>Candidatus Ozemobacteraceae</taxon>
        <taxon>Candidatus Ozemobacter</taxon>
    </lineage>
</organism>
<evidence type="ECO:0000313" key="3">
    <source>
        <dbReference type="Proteomes" id="UP000252355"/>
    </source>
</evidence>
<sequence>MSELSGRPAEIAAVQRLLEAAPEYHYRVYGRPADPEAAARLFAWLPAGRSCADRYVWGLRVDGELIGVIALVRGHPYPDTALIDRFLLAEPWQHRGWGTRAVDLLLKRVQGWPELRVLRIELPVTNQRVGKFLTRVGFHPTGERVPVPFSDQRLASEVWVRPLAPLAGDLSPTQAGPF</sequence>
<evidence type="ECO:0000313" key="2">
    <source>
        <dbReference type="EMBL" id="RCK81023.1"/>
    </source>
</evidence>
<gene>
    <name evidence="2" type="ORF">OZSIB_2400</name>
</gene>
<dbReference type="SUPFAM" id="SSF55729">
    <property type="entry name" value="Acyl-CoA N-acyltransferases (Nat)"/>
    <property type="match status" value="1"/>
</dbReference>
<dbReference type="Pfam" id="PF00583">
    <property type="entry name" value="Acetyltransf_1"/>
    <property type="match status" value="1"/>
</dbReference>
<proteinExistence type="predicted"/>
<dbReference type="Proteomes" id="UP000252355">
    <property type="component" value="Unassembled WGS sequence"/>
</dbReference>
<dbReference type="AlphaFoldDB" id="A0A367ZSA5"/>
<dbReference type="Gene3D" id="3.40.630.30">
    <property type="match status" value="1"/>
</dbReference>
<dbReference type="InterPro" id="IPR000182">
    <property type="entry name" value="GNAT_dom"/>
</dbReference>
<accession>A0A367ZSA5</accession>
<protein>
    <submittedName>
        <fullName evidence="2">Proteins containing SET domain</fullName>
    </submittedName>
</protein>
<dbReference type="PROSITE" id="PS51186">
    <property type="entry name" value="GNAT"/>
    <property type="match status" value="1"/>
</dbReference>
<name>A0A367ZSA5_9BACT</name>
<comment type="caution">
    <text evidence="2">The sequence shown here is derived from an EMBL/GenBank/DDBJ whole genome shotgun (WGS) entry which is preliminary data.</text>
</comment>
<dbReference type="CDD" id="cd04301">
    <property type="entry name" value="NAT_SF"/>
    <property type="match status" value="1"/>
</dbReference>
<dbReference type="InterPro" id="IPR016181">
    <property type="entry name" value="Acyl_CoA_acyltransferase"/>
</dbReference>
<dbReference type="GO" id="GO:0016747">
    <property type="term" value="F:acyltransferase activity, transferring groups other than amino-acyl groups"/>
    <property type="evidence" value="ECO:0007669"/>
    <property type="project" value="InterPro"/>
</dbReference>
<reference evidence="2 3" key="1">
    <citation type="submission" date="2018-05" db="EMBL/GenBank/DDBJ databases">
        <title>A metagenomic window into the 2 km-deep terrestrial subsurface aquifer revealed taxonomically and functionally diverse microbial community comprising novel uncultured bacterial lineages.</title>
        <authorList>
            <person name="Kadnikov V.V."/>
            <person name="Mardanov A.V."/>
            <person name="Beletsky A.V."/>
            <person name="Banks D."/>
            <person name="Pimenov N.V."/>
            <person name="Frank Y.A."/>
            <person name="Karnachuk O.V."/>
            <person name="Ravin N.V."/>
        </authorList>
    </citation>
    <scope>NUCLEOTIDE SEQUENCE [LARGE SCALE GENOMIC DNA]</scope>
    <source>
        <strain evidence="2">BY5</strain>
    </source>
</reference>
<dbReference type="EMBL" id="QOQW01000003">
    <property type="protein sequence ID" value="RCK81023.1"/>
    <property type="molecule type" value="Genomic_DNA"/>
</dbReference>
<feature type="domain" description="N-acetyltransferase" evidence="1">
    <location>
        <begin position="12"/>
        <end position="165"/>
    </location>
</feature>
<evidence type="ECO:0000259" key="1">
    <source>
        <dbReference type="PROSITE" id="PS51186"/>
    </source>
</evidence>